<dbReference type="InterPro" id="IPR001387">
    <property type="entry name" value="Cro/C1-type_HTH"/>
</dbReference>
<feature type="domain" description="HTH cro/C1-type" evidence="1">
    <location>
        <begin position="18"/>
        <end position="73"/>
    </location>
</feature>
<protein>
    <recommendedName>
        <fullName evidence="1">HTH cro/C1-type domain-containing protein</fullName>
    </recommendedName>
</protein>
<dbReference type="RefSeq" id="WP_126596111.1">
    <property type="nucleotide sequence ID" value="NZ_BIFQ01000001.1"/>
</dbReference>
<organism evidence="2 3">
    <name type="scientific">Dictyobacter aurantiacus</name>
    <dbReference type="NCBI Taxonomy" id="1936993"/>
    <lineage>
        <taxon>Bacteria</taxon>
        <taxon>Bacillati</taxon>
        <taxon>Chloroflexota</taxon>
        <taxon>Ktedonobacteria</taxon>
        <taxon>Ktedonobacterales</taxon>
        <taxon>Dictyobacteraceae</taxon>
        <taxon>Dictyobacter</taxon>
    </lineage>
</organism>
<dbReference type="SUPFAM" id="SSF48452">
    <property type="entry name" value="TPR-like"/>
    <property type="match status" value="1"/>
</dbReference>
<dbReference type="EMBL" id="BIFQ01000001">
    <property type="protein sequence ID" value="GCE05018.1"/>
    <property type="molecule type" value="Genomic_DNA"/>
</dbReference>
<name>A0A401ZEA3_9CHLR</name>
<dbReference type="Proteomes" id="UP000287224">
    <property type="component" value="Unassembled WGS sequence"/>
</dbReference>
<gene>
    <name evidence="2" type="ORF">KDAU_23470</name>
</gene>
<sequence>MSTHTKKGRSNSPLAQVVREYRDKYTLTQEQLANDLSVDVRTLRRWESGDTLLHDVRELRRIATWLGVEPERLGLAGSTYTVLTVEHIDSVLKHVWELINLARSYEANSLIEKLLQDLNAQITTENPILLHKLAQTLHLAGYVKSVVTRANEATYSLNHYREMERVARLIRNDTLLNIALTYEGDMYCRGGDVPRGILYLEAARDTTPRADIAARGNGVQLLGRAYLRAGRLDEFEHMMAEAEELSHQIDPQQSSTCGQYSLGTVYEEYGRSYSQLGQTQKALEYLDKAEQSLEPTKHWEILLKTARAMALVRGGEIQSGVELAVECIEQCQEHGTIRLMERIYGIQKHIDNLTREIGRAGTTLREALDGPIEY</sequence>
<dbReference type="CDD" id="cd00093">
    <property type="entry name" value="HTH_XRE"/>
    <property type="match status" value="1"/>
</dbReference>
<dbReference type="Gene3D" id="1.25.40.10">
    <property type="entry name" value="Tetratricopeptide repeat domain"/>
    <property type="match status" value="1"/>
</dbReference>
<dbReference type="InterPro" id="IPR011990">
    <property type="entry name" value="TPR-like_helical_dom_sf"/>
</dbReference>
<dbReference type="SUPFAM" id="SSF47413">
    <property type="entry name" value="lambda repressor-like DNA-binding domains"/>
    <property type="match status" value="1"/>
</dbReference>
<comment type="caution">
    <text evidence="2">The sequence shown here is derived from an EMBL/GenBank/DDBJ whole genome shotgun (WGS) entry which is preliminary data.</text>
</comment>
<dbReference type="SMART" id="SM00530">
    <property type="entry name" value="HTH_XRE"/>
    <property type="match status" value="1"/>
</dbReference>
<accession>A0A401ZEA3</accession>
<dbReference type="InterPro" id="IPR010982">
    <property type="entry name" value="Lambda_DNA-bd_dom_sf"/>
</dbReference>
<keyword evidence="3" id="KW-1185">Reference proteome</keyword>
<reference evidence="3" key="1">
    <citation type="submission" date="2018-12" db="EMBL/GenBank/DDBJ databases">
        <title>Tengunoibacter tsumagoiensis gen. nov., sp. nov., Dictyobacter kobayashii sp. nov., D. alpinus sp. nov., and D. joshuensis sp. nov. and description of Dictyobacteraceae fam. nov. within the order Ktedonobacterales isolated from Tengu-no-mugimeshi.</title>
        <authorList>
            <person name="Wang C.M."/>
            <person name="Zheng Y."/>
            <person name="Sakai Y."/>
            <person name="Toyoda A."/>
            <person name="Minakuchi Y."/>
            <person name="Abe K."/>
            <person name="Yokota A."/>
            <person name="Yabe S."/>
        </authorList>
    </citation>
    <scope>NUCLEOTIDE SEQUENCE [LARGE SCALE GENOMIC DNA]</scope>
    <source>
        <strain evidence="3">S-27</strain>
    </source>
</reference>
<dbReference type="GO" id="GO:0003677">
    <property type="term" value="F:DNA binding"/>
    <property type="evidence" value="ECO:0007669"/>
    <property type="project" value="InterPro"/>
</dbReference>
<evidence type="ECO:0000313" key="2">
    <source>
        <dbReference type="EMBL" id="GCE05018.1"/>
    </source>
</evidence>
<evidence type="ECO:0000259" key="1">
    <source>
        <dbReference type="PROSITE" id="PS50943"/>
    </source>
</evidence>
<dbReference type="AlphaFoldDB" id="A0A401ZEA3"/>
<proteinExistence type="predicted"/>
<dbReference type="OrthoDB" id="144949at2"/>
<evidence type="ECO:0000313" key="3">
    <source>
        <dbReference type="Proteomes" id="UP000287224"/>
    </source>
</evidence>
<dbReference type="Gene3D" id="1.10.260.40">
    <property type="entry name" value="lambda repressor-like DNA-binding domains"/>
    <property type="match status" value="1"/>
</dbReference>
<dbReference type="PROSITE" id="PS50943">
    <property type="entry name" value="HTH_CROC1"/>
    <property type="match status" value="1"/>
</dbReference>
<dbReference type="Pfam" id="PF13560">
    <property type="entry name" value="HTH_31"/>
    <property type="match status" value="1"/>
</dbReference>